<dbReference type="Proteomes" id="UP000250140">
    <property type="component" value="Unassembled WGS sequence"/>
</dbReference>
<organism evidence="2 3">
    <name type="scientific">Glonium stellatum</name>
    <dbReference type="NCBI Taxonomy" id="574774"/>
    <lineage>
        <taxon>Eukaryota</taxon>
        <taxon>Fungi</taxon>
        <taxon>Dikarya</taxon>
        <taxon>Ascomycota</taxon>
        <taxon>Pezizomycotina</taxon>
        <taxon>Dothideomycetes</taxon>
        <taxon>Pleosporomycetidae</taxon>
        <taxon>Gloniales</taxon>
        <taxon>Gloniaceae</taxon>
        <taxon>Glonium</taxon>
    </lineage>
</organism>
<proteinExistence type="predicted"/>
<dbReference type="Pfam" id="PF06985">
    <property type="entry name" value="HET"/>
    <property type="match status" value="1"/>
</dbReference>
<dbReference type="EMBL" id="KV750043">
    <property type="protein sequence ID" value="OCL06521.1"/>
    <property type="molecule type" value="Genomic_DNA"/>
</dbReference>
<keyword evidence="3" id="KW-1185">Reference proteome</keyword>
<gene>
    <name evidence="2" type="ORF">AOQ84DRAFT_296869</name>
</gene>
<dbReference type="InterPro" id="IPR010730">
    <property type="entry name" value="HET"/>
</dbReference>
<dbReference type="PANTHER" id="PTHR24148:SF64">
    <property type="entry name" value="HETEROKARYON INCOMPATIBILITY DOMAIN-CONTAINING PROTEIN"/>
    <property type="match status" value="1"/>
</dbReference>
<evidence type="ECO:0000313" key="3">
    <source>
        <dbReference type="Proteomes" id="UP000250140"/>
    </source>
</evidence>
<accession>A0A8E2EXV0</accession>
<reference evidence="2 3" key="1">
    <citation type="journal article" date="2016" name="Nat. Commun.">
        <title>Ectomycorrhizal ecology is imprinted in the genome of the dominant symbiotic fungus Cenococcum geophilum.</title>
        <authorList>
            <consortium name="DOE Joint Genome Institute"/>
            <person name="Peter M."/>
            <person name="Kohler A."/>
            <person name="Ohm R.A."/>
            <person name="Kuo A."/>
            <person name="Krutzmann J."/>
            <person name="Morin E."/>
            <person name="Arend M."/>
            <person name="Barry K.W."/>
            <person name="Binder M."/>
            <person name="Choi C."/>
            <person name="Clum A."/>
            <person name="Copeland A."/>
            <person name="Grisel N."/>
            <person name="Haridas S."/>
            <person name="Kipfer T."/>
            <person name="LaButti K."/>
            <person name="Lindquist E."/>
            <person name="Lipzen A."/>
            <person name="Maire R."/>
            <person name="Meier B."/>
            <person name="Mihaltcheva S."/>
            <person name="Molinier V."/>
            <person name="Murat C."/>
            <person name="Poggeler S."/>
            <person name="Quandt C.A."/>
            <person name="Sperisen C."/>
            <person name="Tritt A."/>
            <person name="Tisserant E."/>
            <person name="Crous P.W."/>
            <person name="Henrissat B."/>
            <person name="Nehls U."/>
            <person name="Egli S."/>
            <person name="Spatafora J.W."/>
            <person name="Grigoriev I.V."/>
            <person name="Martin F.M."/>
        </authorList>
    </citation>
    <scope>NUCLEOTIDE SEQUENCE [LARGE SCALE GENOMIC DNA]</scope>
    <source>
        <strain evidence="2 3">CBS 207.34</strain>
    </source>
</reference>
<evidence type="ECO:0000313" key="2">
    <source>
        <dbReference type="EMBL" id="OCL06521.1"/>
    </source>
</evidence>
<dbReference type="PANTHER" id="PTHR24148">
    <property type="entry name" value="ANKYRIN REPEAT DOMAIN-CONTAINING PROTEIN 39 HOMOLOG-RELATED"/>
    <property type="match status" value="1"/>
</dbReference>
<dbReference type="AlphaFoldDB" id="A0A8E2EXV0"/>
<dbReference type="InterPro" id="IPR052895">
    <property type="entry name" value="HetReg/Transcr_Mod"/>
</dbReference>
<sequence length="92" mass="10750">MFDQDLRCEIKCLSPDALPPYEAVSYAWGKPVFSETLHCQFGPIPTIEHLAAALRRFHREDQVRCLWVDAVCIDQSNNDEKSHRVQRMRSIY</sequence>
<dbReference type="OrthoDB" id="2157530at2759"/>
<name>A0A8E2EXV0_9PEZI</name>
<feature type="domain" description="Heterokaryon incompatibility" evidence="1">
    <location>
        <begin position="21"/>
        <end position="92"/>
    </location>
</feature>
<evidence type="ECO:0000259" key="1">
    <source>
        <dbReference type="Pfam" id="PF06985"/>
    </source>
</evidence>
<protein>
    <recommendedName>
        <fullName evidence="1">Heterokaryon incompatibility domain-containing protein</fullName>
    </recommendedName>
</protein>